<proteinExistence type="predicted"/>
<comment type="caution">
    <text evidence="4">The sequence shown here is derived from an EMBL/GenBank/DDBJ whole genome shotgun (WGS) entry which is preliminary data.</text>
</comment>
<reference evidence="4" key="1">
    <citation type="submission" date="2020-11" db="EMBL/GenBank/DDBJ databases">
        <authorList>
            <consortium name="DOE Joint Genome Institute"/>
            <person name="Ahrendt S."/>
            <person name="Riley R."/>
            <person name="Andreopoulos W."/>
            <person name="Labutti K."/>
            <person name="Pangilinan J."/>
            <person name="Ruiz-Duenas F.J."/>
            <person name="Barrasa J.M."/>
            <person name="Sanchez-Garcia M."/>
            <person name="Camarero S."/>
            <person name="Miyauchi S."/>
            <person name="Serrano A."/>
            <person name="Linde D."/>
            <person name="Babiker R."/>
            <person name="Drula E."/>
            <person name="Ayuso-Fernandez I."/>
            <person name="Pacheco R."/>
            <person name="Padilla G."/>
            <person name="Ferreira P."/>
            <person name="Barriuso J."/>
            <person name="Kellner H."/>
            <person name="Castanera R."/>
            <person name="Alfaro M."/>
            <person name="Ramirez L."/>
            <person name="Pisabarro A.G."/>
            <person name="Kuo A."/>
            <person name="Tritt A."/>
            <person name="Lipzen A."/>
            <person name="He G."/>
            <person name="Yan M."/>
            <person name="Ng V."/>
            <person name="Cullen D."/>
            <person name="Martin F."/>
            <person name="Rosso M.-N."/>
            <person name="Henrissat B."/>
            <person name="Hibbett D."/>
            <person name="Martinez A.T."/>
            <person name="Grigoriev I.V."/>
        </authorList>
    </citation>
    <scope>NUCLEOTIDE SEQUENCE</scope>
    <source>
        <strain evidence="4">CBS 247.69</strain>
    </source>
</reference>
<keyword evidence="2" id="KW-0472">Membrane</keyword>
<evidence type="ECO:0000313" key="4">
    <source>
        <dbReference type="EMBL" id="KAF9455525.1"/>
    </source>
</evidence>
<gene>
    <name evidence="4" type="ORF">BDZ94DRAFT_1316140</name>
</gene>
<keyword evidence="2" id="KW-0812">Transmembrane</keyword>
<sequence>MQVLAEAPAAAAAAAASFASSALSKQIVTYLDLVAATILGYDYILTFRQEITLVWPAPWTIGKVLFFLTRYPVFAETSLVLYHQFAVMGPNQCNLVFKTIGYQLGTGTLIAESILAVRTWVIWRKNGYIAIALVSLLVLFWTPVFYFLAQALNSLVFRIAPDPTLPGCFLQSQKNILFAVFILISSFETIILVLTFIKCWDHFRHTSSSLAKVLYRDGIMNYVYLFMLSIMNMVILLVAPHAYSTTLSALQRVMHAVLSGRVLLHLREVAVNRSQLGSAFDTVGRSGAVSEPHFLKPEALGSALQTSTWFGDEDENSSHLRSRGAPHSTSTIQALDDQDEYSGWGNKA</sequence>
<evidence type="ECO:0000256" key="2">
    <source>
        <dbReference type="SAM" id="Phobius"/>
    </source>
</evidence>
<evidence type="ECO:0000259" key="3">
    <source>
        <dbReference type="Pfam" id="PF20151"/>
    </source>
</evidence>
<protein>
    <recommendedName>
        <fullName evidence="3">DUF6533 domain-containing protein</fullName>
    </recommendedName>
</protein>
<evidence type="ECO:0000313" key="5">
    <source>
        <dbReference type="Proteomes" id="UP000807353"/>
    </source>
</evidence>
<name>A0A9P5XTP5_9AGAR</name>
<dbReference type="Proteomes" id="UP000807353">
    <property type="component" value="Unassembled WGS sequence"/>
</dbReference>
<accession>A0A9P5XTP5</accession>
<dbReference type="InterPro" id="IPR045340">
    <property type="entry name" value="DUF6533"/>
</dbReference>
<keyword evidence="2" id="KW-1133">Transmembrane helix</keyword>
<feature type="transmembrane region" description="Helical" evidence="2">
    <location>
        <begin position="221"/>
        <end position="243"/>
    </location>
</feature>
<feature type="region of interest" description="Disordered" evidence="1">
    <location>
        <begin position="311"/>
        <end position="348"/>
    </location>
</feature>
<dbReference type="OrthoDB" id="3350812at2759"/>
<organism evidence="4 5">
    <name type="scientific">Collybia nuda</name>
    <dbReference type="NCBI Taxonomy" id="64659"/>
    <lineage>
        <taxon>Eukaryota</taxon>
        <taxon>Fungi</taxon>
        <taxon>Dikarya</taxon>
        <taxon>Basidiomycota</taxon>
        <taxon>Agaricomycotina</taxon>
        <taxon>Agaricomycetes</taxon>
        <taxon>Agaricomycetidae</taxon>
        <taxon>Agaricales</taxon>
        <taxon>Tricholomatineae</taxon>
        <taxon>Clitocybaceae</taxon>
        <taxon>Collybia</taxon>
    </lineage>
</organism>
<dbReference type="EMBL" id="MU150630">
    <property type="protein sequence ID" value="KAF9455525.1"/>
    <property type="molecule type" value="Genomic_DNA"/>
</dbReference>
<feature type="transmembrane region" description="Helical" evidence="2">
    <location>
        <begin position="128"/>
        <end position="149"/>
    </location>
</feature>
<keyword evidence="5" id="KW-1185">Reference proteome</keyword>
<evidence type="ECO:0000256" key="1">
    <source>
        <dbReference type="SAM" id="MobiDB-lite"/>
    </source>
</evidence>
<dbReference type="AlphaFoldDB" id="A0A9P5XTP5"/>
<feature type="domain" description="DUF6533" evidence="3">
    <location>
        <begin position="30"/>
        <end position="74"/>
    </location>
</feature>
<feature type="transmembrane region" description="Helical" evidence="2">
    <location>
        <begin position="176"/>
        <end position="200"/>
    </location>
</feature>
<dbReference type="Pfam" id="PF20151">
    <property type="entry name" value="DUF6533"/>
    <property type="match status" value="1"/>
</dbReference>